<dbReference type="OrthoDB" id="9781342at2"/>
<evidence type="ECO:0000313" key="8">
    <source>
        <dbReference type="Proteomes" id="UP000193247"/>
    </source>
</evidence>
<evidence type="ECO:0000256" key="6">
    <source>
        <dbReference type="SAM" id="SignalP"/>
    </source>
</evidence>
<dbReference type="Gene3D" id="3.60.20.40">
    <property type="match status" value="1"/>
</dbReference>
<feature type="region of interest" description="Disordered" evidence="5">
    <location>
        <begin position="41"/>
        <end position="66"/>
    </location>
</feature>
<keyword evidence="4" id="KW-0865">Zymogen</keyword>
<dbReference type="PANTHER" id="PTHR43199">
    <property type="entry name" value="GLUTATHIONE HYDROLASE"/>
    <property type="match status" value="1"/>
</dbReference>
<feature type="region of interest" description="Disordered" evidence="5">
    <location>
        <begin position="495"/>
        <end position="522"/>
    </location>
</feature>
<keyword evidence="6" id="KW-0732">Signal</keyword>
<dbReference type="STRING" id="1430326.B8W66_22445"/>
<dbReference type="PROSITE" id="PS51257">
    <property type="entry name" value="PROKAR_LIPOPROTEIN"/>
    <property type="match status" value="1"/>
</dbReference>
<dbReference type="EMBL" id="NCXP01000051">
    <property type="protein sequence ID" value="OSC36788.1"/>
    <property type="molecule type" value="Genomic_DNA"/>
</dbReference>
<dbReference type="AlphaFoldDB" id="A0A1X2LP45"/>
<keyword evidence="8" id="KW-1185">Reference proteome</keyword>
<dbReference type="GO" id="GO:0016740">
    <property type="term" value="F:transferase activity"/>
    <property type="evidence" value="ECO:0007669"/>
    <property type="project" value="UniProtKB-KW"/>
</dbReference>
<evidence type="ECO:0000313" key="7">
    <source>
        <dbReference type="EMBL" id="OSC36788.1"/>
    </source>
</evidence>
<evidence type="ECO:0000256" key="4">
    <source>
        <dbReference type="ARBA" id="ARBA00023145"/>
    </source>
</evidence>
<proteinExistence type="inferred from homology"/>
<comment type="similarity">
    <text evidence="1">Belongs to the gamma-glutamyltransferase family.</text>
</comment>
<keyword evidence="2 7" id="KW-0808">Transferase</keyword>
<comment type="caution">
    <text evidence="7">The sequence shown here is derived from an EMBL/GenBank/DDBJ whole genome shotgun (WGS) entry which is preliminary data.</text>
</comment>
<reference evidence="7 8" key="1">
    <citation type="submission" date="2017-04" db="EMBL/GenBank/DDBJ databases">
        <title>The new phylogeny of genus Mycobacterium.</title>
        <authorList>
            <person name="Tortoli E."/>
            <person name="Trovato A."/>
            <person name="Cirillo D.M."/>
        </authorList>
    </citation>
    <scope>NUCLEOTIDE SEQUENCE [LARGE SCALE GENOMIC DNA]</scope>
    <source>
        <strain evidence="7 8">TBL 1200985</strain>
    </source>
</reference>
<sequence>MNVWSRVGALLAAVMLSLTGCGGSQVGAPSTEGPCELVPNGTPAPKTSGAPVATVPSSRNPATNPEIATGYRTDMTVVRTAHYAAATANPLATQVACRVLRDGGTAADAVVAAQAVLGLVEPQSSGVGGGGFLVYFDASAGSVQAYDGREVAPAAATENYLRWVSDVDRSAPRPNARASGRSIGVPGVLRMLEMVHNDHGRTPWRDLFGPAVALADNGFDISARMAAAISDAAPPLHADPQAREYFLNPDGSPKPAGTRLTNPGYAKTLSTVASAGADAFYTGDIAHDIVAAANDTSNGRTPSLMTLEDLTGYLAKRRQPLCTSYRGREICGMPTPSSGGVAVAATLGILEHFALGNYAPSDVDLNGGRPTVMGVHLIAEAERLAYADRDKYVGDTDFVAMPGGSLNTLVDPGYLAGRAALISPQHSMGSAEPGDFGAPTGTAPPVPEHGTSHLSVVDSYGNAAALTTTVESAFGSFHMVDGFILNNQLSDFNAEPRTADGSPVANRVEPGKRPRSSMAPTLVFDRSPAGRGDLYAVLGSPGGSMIPQFVVKALVAMLDWGLNPQQAASLVDFGAANSPQTNLGGEDPEINTTDDGDHDPLVQGLRALGHRVNLAAQSSGLSAISRSESGWCGGADPRREGMVMGDTA</sequence>
<feature type="signal peptide" evidence="6">
    <location>
        <begin position="1"/>
        <end position="26"/>
    </location>
</feature>
<dbReference type="RefSeq" id="WP_085327462.1">
    <property type="nucleotide sequence ID" value="NZ_NCXP01000051.1"/>
</dbReference>
<dbReference type="PRINTS" id="PR01210">
    <property type="entry name" value="GGTRANSPTASE"/>
</dbReference>
<keyword evidence="3" id="KW-0378">Hydrolase</keyword>
<feature type="compositionally biased region" description="Acidic residues" evidence="5">
    <location>
        <begin position="586"/>
        <end position="597"/>
    </location>
</feature>
<dbReference type="GO" id="GO:0016787">
    <property type="term" value="F:hydrolase activity"/>
    <property type="evidence" value="ECO:0007669"/>
    <property type="project" value="UniProtKB-KW"/>
</dbReference>
<evidence type="ECO:0000256" key="2">
    <source>
        <dbReference type="ARBA" id="ARBA00022679"/>
    </source>
</evidence>
<dbReference type="Pfam" id="PF01019">
    <property type="entry name" value="G_glu_transpept"/>
    <property type="match status" value="1"/>
</dbReference>
<dbReference type="SUPFAM" id="SSF56235">
    <property type="entry name" value="N-terminal nucleophile aminohydrolases (Ntn hydrolases)"/>
    <property type="match status" value="1"/>
</dbReference>
<feature type="region of interest" description="Disordered" evidence="5">
    <location>
        <begin position="626"/>
        <end position="648"/>
    </location>
</feature>
<dbReference type="InterPro" id="IPR043138">
    <property type="entry name" value="GGT_lsub"/>
</dbReference>
<evidence type="ECO:0000256" key="1">
    <source>
        <dbReference type="ARBA" id="ARBA00009381"/>
    </source>
</evidence>
<dbReference type="InterPro" id="IPR029055">
    <property type="entry name" value="Ntn_hydrolases_N"/>
</dbReference>
<feature type="region of interest" description="Disordered" evidence="5">
    <location>
        <begin position="578"/>
        <end position="598"/>
    </location>
</feature>
<dbReference type="Proteomes" id="UP000193247">
    <property type="component" value="Unassembled WGS sequence"/>
</dbReference>
<organism evidence="7 8">
    <name type="scientific">Mycobacterium decipiens</name>
    <dbReference type="NCBI Taxonomy" id="1430326"/>
    <lineage>
        <taxon>Bacteria</taxon>
        <taxon>Bacillati</taxon>
        <taxon>Actinomycetota</taxon>
        <taxon>Actinomycetes</taxon>
        <taxon>Mycobacteriales</taxon>
        <taxon>Mycobacteriaceae</taxon>
        <taxon>Mycobacterium</taxon>
    </lineage>
</organism>
<dbReference type="InterPro" id="IPR051792">
    <property type="entry name" value="GGT_bact"/>
</dbReference>
<name>A0A1X2LP45_9MYCO</name>
<accession>A0A1X2LP45</accession>
<dbReference type="InterPro" id="IPR043137">
    <property type="entry name" value="GGT_ssub_C"/>
</dbReference>
<evidence type="ECO:0000256" key="3">
    <source>
        <dbReference type="ARBA" id="ARBA00022801"/>
    </source>
</evidence>
<evidence type="ECO:0000256" key="5">
    <source>
        <dbReference type="SAM" id="MobiDB-lite"/>
    </source>
</evidence>
<dbReference type="Gene3D" id="1.10.246.130">
    <property type="match status" value="1"/>
</dbReference>
<dbReference type="PANTHER" id="PTHR43199:SF1">
    <property type="entry name" value="GLUTATHIONE HYDROLASE PROENZYME"/>
    <property type="match status" value="1"/>
</dbReference>
<protein>
    <submittedName>
        <fullName evidence="7">Gamma-glutamyltransferase</fullName>
    </submittedName>
</protein>
<feature type="chain" id="PRO_5039639993" evidence="6">
    <location>
        <begin position="27"/>
        <end position="648"/>
    </location>
</feature>
<gene>
    <name evidence="7" type="ORF">B8W66_22445</name>
</gene>